<protein>
    <submittedName>
        <fullName evidence="3 4">Uncharacterized protein LOC100646471</fullName>
    </submittedName>
</protein>
<evidence type="ECO:0000313" key="4">
    <source>
        <dbReference type="RefSeq" id="XP_020719971.1"/>
    </source>
</evidence>
<evidence type="ECO:0000313" key="3">
    <source>
        <dbReference type="RefSeq" id="XP_003397711.2"/>
    </source>
</evidence>
<organism evidence="2 3">
    <name type="scientific">Bombus terrestris</name>
    <name type="common">Buff-tailed bumblebee</name>
    <name type="synonym">Apis terrestris</name>
    <dbReference type="NCBI Taxonomy" id="30195"/>
    <lineage>
        <taxon>Eukaryota</taxon>
        <taxon>Metazoa</taxon>
        <taxon>Ecdysozoa</taxon>
        <taxon>Arthropoda</taxon>
        <taxon>Hexapoda</taxon>
        <taxon>Insecta</taxon>
        <taxon>Pterygota</taxon>
        <taxon>Neoptera</taxon>
        <taxon>Endopterygota</taxon>
        <taxon>Hymenoptera</taxon>
        <taxon>Apocrita</taxon>
        <taxon>Aculeata</taxon>
        <taxon>Apoidea</taxon>
        <taxon>Anthophila</taxon>
        <taxon>Apidae</taxon>
        <taxon>Bombus</taxon>
        <taxon>Bombus</taxon>
    </lineage>
</organism>
<gene>
    <name evidence="3 4" type="primary">LOC100646471</name>
</gene>
<feature type="region of interest" description="Disordered" evidence="1">
    <location>
        <begin position="62"/>
        <end position="91"/>
    </location>
</feature>
<keyword evidence="2" id="KW-1185">Reference proteome</keyword>
<sequence length="187" mass="20259">MIIIRFFPRQTSERLNLIEMATRIVPLFVLCAVMCQTCLAKPAKVLQNPQSLSPVQHEEAISTVSDNKREQRSPQFGFLNGDYPDSDSDFEEGERSFKHHYKHHRKSGGCRDYSCGQYPGYAPSVYPSYPTQGGASGSFATASAGSINANGPTGGQSHANAQSASFNFGPYSASFSVAESSSGGQKF</sequence>
<name>A0A9B0F3G6_BOMTE</name>
<feature type="compositionally biased region" description="Basic and acidic residues" evidence="1">
    <location>
        <begin position="62"/>
        <end position="72"/>
    </location>
</feature>
<proteinExistence type="predicted"/>
<dbReference type="KEGG" id="bter:100646471"/>
<dbReference type="RefSeq" id="XP_003397711.2">
    <property type="nucleotide sequence ID" value="XM_003397663.3"/>
</dbReference>
<dbReference type="GeneID" id="100646471"/>
<reference evidence="3 4" key="1">
    <citation type="submission" date="2025-04" db="UniProtKB">
        <authorList>
            <consortium name="RefSeq"/>
        </authorList>
    </citation>
    <scope>IDENTIFICATION</scope>
</reference>
<accession>A0A9B0F3G6</accession>
<evidence type="ECO:0000256" key="1">
    <source>
        <dbReference type="SAM" id="MobiDB-lite"/>
    </source>
</evidence>
<dbReference type="Proteomes" id="UP000835206">
    <property type="component" value="Chromosome 9"/>
</dbReference>
<dbReference type="RefSeq" id="XP_020719971.1">
    <property type="nucleotide sequence ID" value="XM_020864312.2"/>
</dbReference>
<evidence type="ECO:0000313" key="2">
    <source>
        <dbReference type="Proteomes" id="UP000835206"/>
    </source>
</evidence>
<dbReference type="AlphaFoldDB" id="A0A9B0F3G6"/>
<dbReference type="OrthoDB" id="7603606at2759"/>